<evidence type="ECO:0000256" key="4">
    <source>
        <dbReference type="ARBA" id="ARBA00022864"/>
    </source>
</evidence>
<gene>
    <name evidence="8" type="ORF">STAS_16875</name>
</gene>
<dbReference type="OrthoDB" id="759087at2759"/>
<dbReference type="PANTHER" id="PTHR33347:SF34">
    <property type="entry name" value="PROTEIN SOB FIVE-LIKE 6"/>
    <property type="match status" value="1"/>
</dbReference>
<proteinExistence type="inferred from homology"/>
<evidence type="ECO:0000256" key="2">
    <source>
        <dbReference type="ARBA" id="ARBA00022490"/>
    </source>
</evidence>
<dbReference type="GO" id="GO:0005737">
    <property type="term" value="C:cytoplasm"/>
    <property type="evidence" value="ECO:0007669"/>
    <property type="project" value="UniProtKB-SubCell"/>
</dbReference>
<keyword evidence="5" id="KW-0539">Nucleus</keyword>
<evidence type="ECO:0000256" key="3">
    <source>
        <dbReference type="ARBA" id="ARBA00022712"/>
    </source>
</evidence>
<accession>A0A5A7Q6Y8</accession>
<protein>
    <submittedName>
        <fullName evidence="8">Structural constituent of ribosome</fullName>
    </submittedName>
</protein>
<name>A0A5A7Q6Y8_STRAF</name>
<evidence type="ECO:0000256" key="5">
    <source>
        <dbReference type="ARBA" id="ARBA00023242"/>
    </source>
</evidence>
<keyword evidence="3" id="KW-0203">Cytokinin biosynthesis</keyword>
<keyword evidence="2" id="KW-0963">Cytoplasm</keyword>
<dbReference type="GO" id="GO:0009691">
    <property type="term" value="P:cytokinin biosynthetic process"/>
    <property type="evidence" value="ECO:0007669"/>
    <property type="project" value="UniProtKB-KW"/>
</dbReference>
<evidence type="ECO:0000313" key="9">
    <source>
        <dbReference type="Proteomes" id="UP000325081"/>
    </source>
</evidence>
<comment type="caution">
    <text evidence="8">The sequence shown here is derived from an EMBL/GenBank/DDBJ whole genome shotgun (WGS) entry which is preliminary data.</text>
</comment>
<comment type="similarity">
    <text evidence="6">Belongs to the SOFL plant protein family.</text>
</comment>
<dbReference type="PANTHER" id="PTHR33347">
    <property type="entry name" value="OSJNBA0091C07.3 PROTEIN"/>
    <property type="match status" value="1"/>
</dbReference>
<evidence type="ECO:0000313" key="8">
    <source>
        <dbReference type="EMBL" id="GER40217.1"/>
    </source>
</evidence>
<dbReference type="GO" id="GO:0009736">
    <property type="term" value="P:cytokinin-activated signaling pathway"/>
    <property type="evidence" value="ECO:0007669"/>
    <property type="project" value="UniProtKB-KW"/>
</dbReference>
<keyword evidence="4" id="KW-0932">Cytokinin signaling pathway</keyword>
<feature type="compositionally biased region" description="Acidic residues" evidence="7">
    <location>
        <begin position="49"/>
        <end position="60"/>
    </location>
</feature>
<sequence>MNLSSCEYSSGCESGWTMYLDQLSNSIDHHNYNHQYQDNKNGEFANQEHDDDDDDDDEDMSMISDASSGPPHFHHNDASASASASADAATSAYSQYYGYYTPSIYEDTNNTNKSNTKETISRSKKHQSLCLDDTASSPIYDFSQDNVAPSHDYSQVVNIPGQKSILVSSNPPQKEKENLFPGKKEAIIKKLPFSCLFCCNCLRDGGLQEQK</sequence>
<comment type="subcellular location">
    <subcellularLocation>
        <location evidence="1">Cytoplasm</location>
    </subcellularLocation>
</comment>
<dbReference type="InterPro" id="IPR044670">
    <property type="entry name" value="SOFL"/>
</dbReference>
<organism evidence="8 9">
    <name type="scientific">Striga asiatica</name>
    <name type="common">Asiatic witchweed</name>
    <name type="synonym">Buchnera asiatica</name>
    <dbReference type="NCBI Taxonomy" id="4170"/>
    <lineage>
        <taxon>Eukaryota</taxon>
        <taxon>Viridiplantae</taxon>
        <taxon>Streptophyta</taxon>
        <taxon>Embryophyta</taxon>
        <taxon>Tracheophyta</taxon>
        <taxon>Spermatophyta</taxon>
        <taxon>Magnoliopsida</taxon>
        <taxon>eudicotyledons</taxon>
        <taxon>Gunneridae</taxon>
        <taxon>Pentapetalae</taxon>
        <taxon>asterids</taxon>
        <taxon>lamiids</taxon>
        <taxon>Lamiales</taxon>
        <taxon>Orobanchaceae</taxon>
        <taxon>Buchnereae</taxon>
        <taxon>Striga</taxon>
    </lineage>
</organism>
<dbReference type="AlphaFoldDB" id="A0A5A7Q6Y8"/>
<keyword evidence="9" id="KW-1185">Reference proteome</keyword>
<dbReference type="EMBL" id="BKCP01005849">
    <property type="protein sequence ID" value="GER40217.1"/>
    <property type="molecule type" value="Genomic_DNA"/>
</dbReference>
<feature type="region of interest" description="Disordered" evidence="7">
    <location>
        <begin position="31"/>
        <end position="80"/>
    </location>
</feature>
<dbReference type="Proteomes" id="UP000325081">
    <property type="component" value="Unassembled WGS sequence"/>
</dbReference>
<evidence type="ECO:0000256" key="7">
    <source>
        <dbReference type="SAM" id="MobiDB-lite"/>
    </source>
</evidence>
<evidence type="ECO:0000256" key="1">
    <source>
        <dbReference type="ARBA" id="ARBA00004496"/>
    </source>
</evidence>
<evidence type="ECO:0000256" key="6">
    <source>
        <dbReference type="ARBA" id="ARBA00024199"/>
    </source>
</evidence>
<reference evidence="9" key="1">
    <citation type="journal article" date="2019" name="Curr. Biol.">
        <title>Genome Sequence of Striga asiatica Provides Insight into the Evolution of Plant Parasitism.</title>
        <authorList>
            <person name="Yoshida S."/>
            <person name="Kim S."/>
            <person name="Wafula E.K."/>
            <person name="Tanskanen J."/>
            <person name="Kim Y.M."/>
            <person name="Honaas L."/>
            <person name="Yang Z."/>
            <person name="Spallek T."/>
            <person name="Conn C.E."/>
            <person name="Ichihashi Y."/>
            <person name="Cheong K."/>
            <person name="Cui S."/>
            <person name="Der J.P."/>
            <person name="Gundlach H."/>
            <person name="Jiao Y."/>
            <person name="Hori C."/>
            <person name="Ishida J.K."/>
            <person name="Kasahara H."/>
            <person name="Kiba T."/>
            <person name="Kim M.S."/>
            <person name="Koo N."/>
            <person name="Laohavisit A."/>
            <person name="Lee Y.H."/>
            <person name="Lumba S."/>
            <person name="McCourt P."/>
            <person name="Mortimer J.C."/>
            <person name="Mutuku J.M."/>
            <person name="Nomura T."/>
            <person name="Sasaki-Sekimoto Y."/>
            <person name="Seto Y."/>
            <person name="Wang Y."/>
            <person name="Wakatake T."/>
            <person name="Sakakibara H."/>
            <person name="Demura T."/>
            <person name="Yamaguchi S."/>
            <person name="Yoneyama K."/>
            <person name="Manabe R.I."/>
            <person name="Nelson D.C."/>
            <person name="Schulman A.H."/>
            <person name="Timko M.P."/>
            <person name="dePamphilis C.W."/>
            <person name="Choi D."/>
            <person name="Shirasu K."/>
        </authorList>
    </citation>
    <scope>NUCLEOTIDE SEQUENCE [LARGE SCALE GENOMIC DNA]</scope>
    <source>
        <strain evidence="9">cv. UVA1</strain>
    </source>
</reference>